<accession>A0A2J6T210</accession>
<dbReference type="PANTHER" id="PTHR34612:SF6">
    <property type="entry name" value="GLYCOSIDE HYDROLASE 131 CATALYTIC N-TERMINAL DOMAIN-CONTAINING PROTEIN"/>
    <property type="match status" value="1"/>
</dbReference>
<protein>
    <submittedName>
        <fullName evidence="2">Glycoside hydrolase family 131 protein</fullName>
    </submittedName>
</protein>
<dbReference type="PANTHER" id="PTHR34612">
    <property type="entry name" value="GH131_N DOMAIN-CONTAINING PROTEIN"/>
    <property type="match status" value="1"/>
</dbReference>
<sequence>MHQTELILQRTAAINKGTVFYHFNLMQSNTNSPSIYRKHQICFFESHYTEPKSVLISGESGTSDPLSIWDIGGTTKWSTNWTDVVWHNVAYEIGRLLDNFGFLVALWHSAGSDPLTLTVPAVSTSVSSNGVDWHLGVLELPVSDQKDSTEDFFFSGVHIESSSLTKTVTGPAGVSRP</sequence>
<evidence type="ECO:0000313" key="2">
    <source>
        <dbReference type="EMBL" id="PMD57051.1"/>
    </source>
</evidence>
<dbReference type="AlphaFoldDB" id="A0A2J6T210"/>
<keyword evidence="2" id="KW-0378">Hydrolase</keyword>
<dbReference type="InterPro" id="IPR041524">
    <property type="entry name" value="GH131_N"/>
</dbReference>
<reference evidence="2 3" key="1">
    <citation type="submission" date="2016-04" db="EMBL/GenBank/DDBJ databases">
        <title>A degradative enzymes factory behind the ericoid mycorrhizal symbiosis.</title>
        <authorList>
            <consortium name="DOE Joint Genome Institute"/>
            <person name="Martino E."/>
            <person name="Morin E."/>
            <person name="Grelet G."/>
            <person name="Kuo A."/>
            <person name="Kohler A."/>
            <person name="Daghino S."/>
            <person name="Barry K."/>
            <person name="Choi C."/>
            <person name="Cichocki N."/>
            <person name="Clum A."/>
            <person name="Copeland A."/>
            <person name="Hainaut M."/>
            <person name="Haridas S."/>
            <person name="Labutti K."/>
            <person name="Lindquist E."/>
            <person name="Lipzen A."/>
            <person name="Khouja H.-R."/>
            <person name="Murat C."/>
            <person name="Ohm R."/>
            <person name="Olson A."/>
            <person name="Spatafora J."/>
            <person name="Veneault-Fourrey C."/>
            <person name="Henrissat B."/>
            <person name="Grigoriev I."/>
            <person name="Martin F."/>
            <person name="Perotto S."/>
        </authorList>
    </citation>
    <scope>NUCLEOTIDE SEQUENCE [LARGE SCALE GENOMIC DNA]</scope>
    <source>
        <strain evidence="2 3">E</strain>
    </source>
</reference>
<keyword evidence="3" id="KW-1185">Reference proteome</keyword>
<dbReference type="RefSeq" id="XP_024733955.1">
    <property type="nucleotide sequence ID" value="XM_024887820.1"/>
</dbReference>
<dbReference type="Gene3D" id="2.60.120.1160">
    <property type="match status" value="1"/>
</dbReference>
<evidence type="ECO:0000259" key="1">
    <source>
        <dbReference type="Pfam" id="PF18271"/>
    </source>
</evidence>
<dbReference type="Proteomes" id="UP000235371">
    <property type="component" value="Unassembled WGS sequence"/>
</dbReference>
<dbReference type="Pfam" id="PF18271">
    <property type="entry name" value="GH131_N"/>
    <property type="match status" value="1"/>
</dbReference>
<evidence type="ECO:0000313" key="3">
    <source>
        <dbReference type="Proteomes" id="UP000235371"/>
    </source>
</evidence>
<dbReference type="EMBL" id="KZ613847">
    <property type="protein sequence ID" value="PMD57051.1"/>
    <property type="molecule type" value="Genomic_DNA"/>
</dbReference>
<gene>
    <name evidence="2" type="ORF">K444DRAFT_692494</name>
</gene>
<dbReference type="GeneID" id="36595896"/>
<dbReference type="OrthoDB" id="120072at2759"/>
<feature type="domain" description="Glycoside hydrolase 131 catalytic N-terminal" evidence="1">
    <location>
        <begin position="2"/>
        <end position="164"/>
    </location>
</feature>
<proteinExistence type="predicted"/>
<name>A0A2J6T210_9HELO</name>
<organism evidence="2 3">
    <name type="scientific">Hyaloscypha bicolor E</name>
    <dbReference type="NCBI Taxonomy" id="1095630"/>
    <lineage>
        <taxon>Eukaryota</taxon>
        <taxon>Fungi</taxon>
        <taxon>Dikarya</taxon>
        <taxon>Ascomycota</taxon>
        <taxon>Pezizomycotina</taxon>
        <taxon>Leotiomycetes</taxon>
        <taxon>Helotiales</taxon>
        <taxon>Hyaloscyphaceae</taxon>
        <taxon>Hyaloscypha</taxon>
        <taxon>Hyaloscypha bicolor</taxon>
    </lineage>
</organism>
<dbReference type="InParanoid" id="A0A2J6T210"/>
<dbReference type="STRING" id="1095630.A0A2J6T210"/>
<dbReference type="GO" id="GO:0016787">
    <property type="term" value="F:hydrolase activity"/>
    <property type="evidence" value="ECO:0007669"/>
    <property type="project" value="UniProtKB-KW"/>
</dbReference>